<accession>A0A382I0D4</accession>
<dbReference type="EMBL" id="UINC01064280">
    <property type="protein sequence ID" value="SVB92792.1"/>
    <property type="molecule type" value="Genomic_DNA"/>
</dbReference>
<organism evidence="1">
    <name type="scientific">marine metagenome</name>
    <dbReference type="NCBI Taxonomy" id="408172"/>
    <lineage>
        <taxon>unclassified sequences</taxon>
        <taxon>metagenomes</taxon>
        <taxon>ecological metagenomes</taxon>
    </lineage>
</organism>
<gene>
    <name evidence="1" type="ORF">METZ01_LOCUS245646</name>
</gene>
<evidence type="ECO:0000313" key="1">
    <source>
        <dbReference type="EMBL" id="SVB92792.1"/>
    </source>
</evidence>
<sequence>MVSKQPRRRRVLRDDQVHPPVMVEVGQRRPALFAIDTHARLARP</sequence>
<name>A0A382I0D4_9ZZZZ</name>
<dbReference type="AlphaFoldDB" id="A0A382I0D4"/>
<reference evidence="1" key="1">
    <citation type="submission" date="2018-05" db="EMBL/GenBank/DDBJ databases">
        <authorList>
            <person name="Lanie J.A."/>
            <person name="Ng W.-L."/>
            <person name="Kazmierczak K.M."/>
            <person name="Andrzejewski T.M."/>
            <person name="Davidsen T.M."/>
            <person name="Wayne K.J."/>
            <person name="Tettelin H."/>
            <person name="Glass J.I."/>
            <person name="Rusch D."/>
            <person name="Podicherti R."/>
            <person name="Tsui H.-C.T."/>
            <person name="Winkler M.E."/>
        </authorList>
    </citation>
    <scope>NUCLEOTIDE SEQUENCE</scope>
</reference>
<proteinExistence type="predicted"/>
<protein>
    <submittedName>
        <fullName evidence="1">Uncharacterized protein</fullName>
    </submittedName>
</protein>